<dbReference type="Gene3D" id="3.40.50.150">
    <property type="entry name" value="Vaccinia Virus protein VP39"/>
    <property type="match status" value="1"/>
</dbReference>
<accession>A0A9P9WH94</accession>
<dbReference type="PANTHER" id="PTHR44068:SF11">
    <property type="entry name" value="GERANYL DIPHOSPHATE 2-C-METHYLTRANSFERASE"/>
    <property type="match status" value="1"/>
</dbReference>
<reference evidence="2" key="1">
    <citation type="submission" date="2021-03" db="EMBL/GenBank/DDBJ databases">
        <title>Revisited historic fungal species revealed as producer of novel bioactive compounds through whole genome sequencing and comparative genomics.</title>
        <authorList>
            <person name="Vignolle G.A."/>
            <person name="Hochenegger N."/>
            <person name="Mach R.L."/>
            <person name="Mach-Aigner A.R."/>
            <person name="Javad Rahimi M."/>
            <person name="Salim K.A."/>
            <person name="Chan C.M."/>
            <person name="Lim L.B.L."/>
            <person name="Cai F."/>
            <person name="Druzhinina I.S."/>
            <person name="U'Ren J.M."/>
            <person name="Derntl C."/>
        </authorList>
    </citation>
    <scope>NUCLEOTIDE SEQUENCE</scope>
    <source>
        <strain evidence="2">TUCIM 5799</strain>
    </source>
</reference>
<proteinExistence type="predicted"/>
<dbReference type="InterPro" id="IPR029063">
    <property type="entry name" value="SAM-dependent_MTases_sf"/>
</dbReference>
<dbReference type="PANTHER" id="PTHR44068">
    <property type="entry name" value="ZGC:194242"/>
    <property type="match status" value="1"/>
</dbReference>
<dbReference type="Proteomes" id="UP000829685">
    <property type="component" value="Unassembled WGS sequence"/>
</dbReference>
<dbReference type="Pfam" id="PF13649">
    <property type="entry name" value="Methyltransf_25"/>
    <property type="match status" value="1"/>
</dbReference>
<dbReference type="InterPro" id="IPR041698">
    <property type="entry name" value="Methyltransf_25"/>
</dbReference>
<evidence type="ECO:0000313" key="2">
    <source>
        <dbReference type="EMBL" id="KAI1863040.1"/>
    </source>
</evidence>
<keyword evidence="3" id="KW-1185">Reference proteome</keyword>
<gene>
    <name evidence="2" type="ORF">JX265_009086</name>
</gene>
<protein>
    <recommendedName>
        <fullName evidence="1">Methyltransferase domain-containing protein</fullName>
    </recommendedName>
</protein>
<dbReference type="SUPFAM" id="SSF53335">
    <property type="entry name" value="S-adenosyl-L-methionine-dependent methyltransferases"/>
    <property type="match status" value="1"/>
</dbReference>
<dbReference type="EMBL" id="JAFIMR010000026">
    <property type="protein sequence ID" value="KAI1863040.1"/>
    <property type="molecule type" value="Genomic_DNA"/>
</dbReference>
<dbReference type="CDD" id="cd02440">
    <property type="entry name" value="AdoMet_MTases"/>
    <property type="match status" value="1"/>
</dbReference>
<dbReference type="InterPro" id="IPR050447">
    <property type="entry name" value="Erg6_SMT_methyltransf"/>
</dbReference>
<organism evidence="2 3">
    <name type="scientific">Neoarthrinium moseri</name>
    <dbReference type="NCBI Taxonomy" id="1658444"/>
    <lineage>
        <taxon>Eukaryota</taxon>
        <taxon>Fungi</taxon>
        <taxon>Dikarya</taxon>
        <taxon>Ascomycota</taxon>
        <taxon>Pezizomycotina</taxon>
        <taxon>Sordariomycetes</taxon>
        <taxon>Xylariomycetidae</taxon>
        <taxon>Amphisphaeriales</taxon>
        <taxon>Apiosporaceae</taxon>
        <taxon>Neoarthrinium</taxon>
    </lineage>
</organism>
<feature type="domain" description="Methyltransferase" evidence="1">
    <location>
        <begin position="58"/>
        <end position="155"/>
    </location>
</feature>
<sequence length="227" mass="25126">MATNKVPENLKQRLKESYDAIAPKYNEWTILHSQYRLYYLDKLLNLLNATEKPQVSTLELGCGCGIPVTQKLLSHETYHVTANDLSSTQLEAARENLHSDAAGDRLRLVPGDMTELSFAAGSLDAVIGMYSLIHLPSSEQVLMIEKIVGWLKPGGYMLANFTEETIGGVVNEKWLDDKGWVYWSGLGAENTVQVIKDAGLNVVVSEVTEDVVDASFLWVLAKKGLQL</sequence>
<comment type="caution">
    <text evidence="2">The sequence shown here is derived from an EMBL/GenBank/DDBJ whole genome shotgun (WGS) entry which is preliminary data.</text>
</comment>
<dbReference type="AlphaFoldDB" id="A0A9P9WH94"/>
<evidence type="ECO:0000259" key="1">
    <source>
        <dbReference type="Pfam" id="PF13649"/>
    </source>
</evidence>
<name>A0A9P9WH94_9PEZI</name>
<evidence type="ECO:0000313" key="3">
    <source>
        <dbReference type="Proteomes" id="UP000829685"/>
    </source>
</evidence>